<evidence type="ECO:0008006" key="4">
    <source>
        <dbReference type="Google" id="ProtNLM"/>
    </source>
</evidence>
<comment type="caution">
    <text evidence="2">The sequence shown here is derived from an EMBL/GenBank/DDBJ whole genome shotgun (WGS) entry which is preliminary data.</text>
</comment>
<organism evidence="2 3">
    <name type="scientific">Opisthorchis felineus</name>
    <dbReference type="NCBI Taxonomy" id="147828"/>
    <lineage>
        <taxon>Eukaryota</taxon>
        <taxon>Metazoa</taxon>
        <taxon>Spiralia</taxon>
        <taxon>Lophotrochozoa</taxon>
        <taxon>Platyhelminthes</taxon>
        <taxon>Trematoda</taxon>
        <taxon>Digenea</taxon>
        <taxon>Opisthorchiida</taxon>
        <taxon>Opisthorchiata</taxon>
        <taxon>Opisthorchiidae</taxon>
        <taxon>Opisthorchis</taxon>
    </lineage>
</organism>
<name>A0A4V3SCE4_OPIFE</name>
<keyword evidence="3" id="KW-1185">Reference proteome</keyword>
<gene>
    <name evidence="2" type="ORF">CRM22_010148</name>
</gene>
<feature type="compositionally biased region" description="Polar residues" evidence="1">
    <location>
        <begin position="104"/>
        <end position="116"/>
    </location>
</feature>
<dbReference type="Proteomes" id="UP000308267">
    <property type="component" value="Unassembled WGS sequence"/>
</dbReference>
<feature type="region of interest" description="Disordered" evidence="1">
    <location>
        <begin position="104"/>
        <end position="165"/>
    </location>
</feature>
<protein>
    <recommendedName>
        <fullName evidence="4">RIIa domain-containing protein</fullName>
    </recommendedName>
</protein>
<proteinExistence type="predicted"/>
<dbReference type="EMBL" id="SJOL01009658">
    <property type="protein sequence ID" value="TGZ56464.1"/>
    <property type="molecule type" value="Genomic_DNA"/>
</dbReference>
<dbReference type="OrthoDB" id="432281at2759"/>
<evidence type="ECO:0000313" key="3">
    <source>
        <dbReference type="Proteomes" id="UP000308267"/>
    </source>
</evidence>
<dbReference type="Pfam" id="PF05186">
    <property type="entry name" value="Dpy-30"/>
    <property type="match status" value="1"/>
</dbReference>
<sequence>MGFTMKNDCRTLYPHTMLERVSPSYGPESQYLIMNLGPVLRDCIADVVKKRPKDPIEHLAHCLHRHAEVAELLLREKLEAESLQDADRARQQYLEEGKINETSLMEASVSENQETDLLSAEPKFSTSDLSGRGEVETTINPDEMNVDNVSEPSMKDGLSEDEGDH</sequence>
<dbReference type="Gene3D" id="1.20.890.10">
    <property type="entry name" value="cAMP-dependent protein kinase regulatory subunit, dimerization-anchoring domain"/>
    <property type="match status" value="1"/>
</dbReference>
<evidence type="ECO:0000313" key="2">
    <source>
        <dbReference type="EMBL" id="TGZ56464.1"/>
    </source>
</evidence>
<dbReference type="InterPro" id="IPR007858">
    <property type="entry name" value="Dpy-30_motif"/>
</dbReference>
<reference evidence="2 3" key="1">
    <citation type="journal article" date="2019" name="BMC Genomics">
        <title>New insights from Opisthorchis felineus genome: update on genomics of the epidemiologically important liver flukes.</title>
        <authorList>
            <person name="Ershov N.I."/>
            <person name="Mordvinov V.A."/>
            <person name="Prokhortchouk E.B."/>
            <person name="Pakharukova M.Y."/>
            <person name="Gunbin K.V."/>
            <person name="Ustyantsev K."/>
            <person name="Genaev M.A."/>
            <person name="Blinov A.G."/>
            <person name="Mazur A."/>
            <person name="Boulygina E."/>
            <person name="Tsygankova S."/>
            <person name="Khrameeva E."/>
            <person name="Chekanov N."/>
            <person name="Fan G."/>
            <person name="Xiao A."/>
            <person name="Zhang H."/>
            <person name="Xu X."/>
            <person name="Yang H."/>
            <person name="Solovyev V."/>
            <person name="Lee S.M."/>
            <person name="Liu X."/>
            <person name="Afonnikov D.A."/>
            <person name="Skryabin K.G."/>
        </authorList>
    </citation>
    <scope>NUCLEOTIDE SEQUENCE [LARGE SCALE GENOMIC DNA]</scope>
    <source>
        <strain evidence="2">AK-0245</strain>
        <tissue evidence="2">Whole organism</tissue>
    </source>
</reference>
<accession>A0A4V3SCE4</accession>
<evidence type="ECO:0000256" key="1">
    <source>
        <dbReference type="SAM" id="MobiDB-lite"/>
    </source>
</evidence>
<dbReference type="AlphaFoldDB" id="A0A4V3SCE4"/>
<dbReference type="InterPro" id="IPR049630">
    <property type="entry name" value="DYDC-like_DD"/>
</dbReference>
<dbReference type="CDD" id="cd22966">
    <property type="entry name" value="DD_DYDC-like"/>
    <property type="match status" value="1"/>
</dbReference>